<dbReference type="AlphaFoldDB" id="A0AAU6WTW3"/>
<organism evidence="1 2">
    <name type="scientific">Chryseobacterium endophyticum</name>
    <dbReference type="NCBI Taxonomy" id="1854762"/>
    <lineage>
        <taxon>Bacteria</taxon>
        <taxon>Pseudomonadati</taxon>
        <taxon>Bacteroidota</taxon>
        <taxon>Flavobacteriia</taxon>
        <taxon>Flavobacteriales</taxon>
        <taxon>Weeksellaceae</taxon>
        <taxon>Chryseobacterium group</taxon>
        <taxon>Chryseobacterium</taxon>
    </lineage>
</organism>
<name>A0AAU6WTW3_9FLAO</name>
<keyword evidence="2" id="KW-1185">Reference proteome</keyword>
<dbReference type="EMBL" id="CP154834">
    <property type="protein sequence ID" value="XAO75865.1"/>
    <property type="molecule type" value="Genomic_DNA"/>
</dbReference>
<dbReference type="RefSeq" id="WP_345767411.1">
    <property type="nucleotide sequence ID" value="NZ_CP154834.1"/>
</dbReference>
<evidence type="ECO:0000313" key="1">
    <source>
        <dbReference type="EMBL" id="XAO75865.1"/>
    </source>
</evidence>
<proteinExistence type="predicted"/>
<accession>A0AAU6WTW3</accession>
<sequence length="71" mass="8283">MAEIISGIPNMYYCQKKSNIIKDIIKGKIASDSFDYAAYTKAWEQQPLAVMEYMDRQKKARKSFPRQRSNS</sequence>
<dbReference type="Proteomes" id="UP001463665">
    <property type="component" value="Chromosome"/>
</dbReference>
<reference evidence="1 2" key="1">
    <citation type="submission" date="2024-04" db="EMBL/GenBank/DDBJ databases">
        <title>Genome sequencing and assembly of rice foliar adapted Chryseobacterium endophyticum OsEnb-ALM-A6.</title>
        <authorList>
            <person name="Kumar S."/>
            <person name="Javed M."/>
            <person name="Chouhan V."/>
            <person name="Charishma K."/>
            <person name="Patel A."/>
            <person name="Kumar M."/>
            <person name="Sahu K.P."/>
            <person name="Kumar A."/>
        </authorList>
    </citation>
    <scope>NUCLEOTIDE SEQUENCE [LARGE SCALE GENOMIC DNA]</scope>
    <source>
        <strain evidence="1 2">OsEnb-ALM-A6</strain>
    </source>
</reference>
<evidence type="ECO:0000313" key="2">
    <source>
        <dbReference type="Proteomes" id="UP001463665"/>
    </source>
</evidence>
<gene>
    <name evidence="1" type="ORF">AAFP95_08480</name>
</gene>
<protein>
    <submittedName>
        <fullName evidence="1">Uncharacterized protein</fullName>
    </submittedName>
</protein>